<name>A0A9K3KTL0_9STRA</name>
<accession>A0A9K3KTL0</accession>
<keyword evidence="2" id="KW-1185">Reference proteome</keyword>
<reference evidence="1" key="2">
    <citation type="submission" date="2021-04" db="EMBL/GenBank/DDBJ databases">
        <authorList>
            <person name="Podell S."/>
        </authorList>
    </citation>
    <scope>NUCLEOTIDE SEQUENCE</scope>
    <source>
        <strain evidence="1">Hildebrandi</strain>
    </source>
</reference>
<protein>
    <submittedName>
        <fullName evidence="1">Uncharacterized protein</fullName>
    </submittedName>
</protein>
<dbReference type="AlphaFoldDB" id="A0A9K3KTL0"/>
<organism evidence="1 2">
    <name type="scientific">Nitzschia inconspicua</name>
    <dbReference type="NCBI Taxonomy" id="303405"/>
    <lineage>
        <taxon>Eukaryota</taxon>
        <taxon>Sar</taxon>
        <taxon>Stramenopiles</taxon>
        <taxon>Ochrophyta</taxon>
        <taxon>Bacillariophyta</taxon>
        <taxon>Bacillariophyceae</taxon>
        <taxon>Bacillariophycidae</taxon>
        <taxon>Bacillariales</taxon>
        <taxon>Bacillariaceae</taxon>
        <taxon>Nitzschia</taxon>
    </lineage>
</organism>
<dbReference type="EMBL" id="JAGRRH010000019">
    <property type="protein sequence ID" value="KAG7349327.1"/>
    <property type="molecule type" value="Genomic_DNA"/>
</dbReference>
<comment type="caution">
    <text evidence="1">The sequence shown here is derived from an EMBL/GenBank/DDBJ whole genome shotgun (WGS) entry which is preliminary data.</text>
</comment>
<evidence type="ECO:0000313" key="2">
    <source>
        <dbReference type="Proteomes" id="UP000693970"/>
    </source>
</evidence>
<evidence type="ECO:0000313" key="1">
    <source>
        <dbReference type="EMBL" id="KAG7349327.1"/>
    </source>
</evidence>
<reference evidence="1" key="1">
    <citation type="journal article" date="2021" name="Sci. Rep.">
        <title>Diploid genomic architecture of Nitzschia inconspicua, an elite biomass production diatom.</title>
        <authorList>
            <person name="Oliver A."/>
            <person name="Podell S."/>
            <person name="Pinowska A."/>
            <person name="Traller J.C."/>
            <person name="Smith S.R."/>
            <person name="McClure R."/>
            <person name="Beliaev A."/>
            <person name="Bohutskyi P."/>
            <person name="Hill E.A."/>
            <person name="Rabines A."/>
            <person name="Zheng H."/>
            <person name="Allen L.Z."/>
            <person name="Kuo A."/>
            <person name="Grigoriev I.V."/>
            <person name="Allen A.E."/>
            <person name="Hazlebeck D."/>
            <person name="Allen E.E."/>
        </authorList>
    </citation>
    <scope>NUCLEOTIDE SEQUENCE</scope>
    <source>
        <strain evidence="1">Hildebrandi</strain>
    </source>
</reference>
<proteinExistence type="predicted"/>
<sequence length="160" mass="18558">MDKQSPPNTTITFREYRLTKELKEYIVQKTQMSETAFADIEWQSHERSINTFKDGPHIFLVKFLNSWLPVGKVRYDPIKYPSVSQSCYEPIEDFEHFLTCPNPERCIWHAALKTSNRNRCESLNTDPALLDLLLWGAEPLAPRYANPSPQSTRADRPSTP</sequence>
<dbReference type="Proteomes" id="UP000693970">
    <property type="component" value="Unassembled WGS sequence"/>
</dbReference>
<gene>
    <name evidence="1" type="ORF">IV203_011924</name>
</gene>